<evidence type="ECO:0000313" key="4">
    <source>
        <dbReference type="Proteomes" id="UP000324897"/>
    </source>
</evidence>
<feature type="coiled-coil region" evidence="1">
    <location>
        <begin position="349"/>
        <end position="446"/>
    </location>
</feature>
<evidence type="ECO:0000313" key="3">
    <source>
        <dbReference type="EMBL" id="TVU18384.1"/>
    </source>
</evidence>
<dbReference type="Proteomes" id="UP000324897">
    <property type="component" value="Chromosome 7"/>
</dbReference>
<gene>
    <name evidence="3" type="ORF">EJB05_34479</name>
</gene>
<name>A0A5J9U476_9POAL</name>
<comment type="caution">
    <text evidence="3">The sequence shown here is derived from an EMBL/GenBank/DDBJ whole genome shotgun (WGS) entry which is preliminary data.</text>
</comment>
<keyword evidence="4" id="KW-1185">Reference proteome</keyword>
<feature type="region of interest" description="Disordered" evidence="2">
    <location>
        <begin position="1"/>
        <end position="121"/>
    </location>
</feature>
<dbReference type="Gene3D" id="1.10.287.1490">
    <property type="match status" value="1"/>
</dbReference>
<dbReference type="AlphaFoldDB" id="A0A5J9U476"/>
<proteinExistence type="predicted"/>
<accession>A0A5J9U476</accession>
<evidence type="ECO:0000256" key="2">
    <source>
        <dbReference type="SAM" id="MobiDB-lite"/>
    </source>
</evidence>
<dbReference type="EMBL" id="RWGY01000029">
    <property type="protein sequence ID" value="TVU18384.1"/>
    <property type="molecule type" value="Genomic_DNA"/>
</dbReference>
<reference evidence="3 4" key="1">
    <citation type="journal article" date="2019" name="Sci. Rep.">
        <title>A high-quality genome of Eragrostis curvula grass provides insights into Poaceae evolution and supports new strategies to enhance forage quality.</title>
        <authorList>
            <person name="Carballo J."/>
            <person name="Santos B.A.C.M."/>
            <person name="Zappacosta D."/>
            <person name="Garbus I."/>
            <person name="Selva J.P."/>
            <person name="Gallo C.A."/>
            <person name="Diaz A."/>
            <person name="Albertini E."/>
            <person name="Caccamo M."/>
            <person name="Echenique V."/>
        </authorList>
    </citation>
    <scope>NUCLEOTIDE SEQUENCE [LARGE SCALE GENOMIC DNA]</scope>
    <source>
        <strain evidence="4">cv. Victoria</strain>
        <tissue evidence="3">Leaf</tissue>
    </source>
</reference>
<organism evidence="3 4">
    <name type="scientific">Eragrostis curvula</name>
    <name type="common">weeping love grass</name>
    <dbReference type="NCBI Taxonomy" id="38414"/>
    <lineage>
        <taxon>Eukaryota</taxon>
        <taxon>Viridiplantae</taxon>
        <taxon>Streptophyta</taxon>
        <taxon>Embryophyta</taxon>
        <taxon>Tracheophyta</taxon>
        <taxon>Spermatophyta</taxon>
        <taxon>Magnoliopsida</taxon>
        <taxon>Liliopsida</taxon>
        <taxon>Poales</taxon>
        <taxon>Poaceae</taxon>
        <taxon>PACMAD clade</taxon>
        <taxon>Chloridoideae</taxon>
        <taxon>Eragrostideae</taxon>
        <taxon>Eragrostidinae</taxon>
        <taxon>Eragrostis</taxon>
    </lineage>
</organism>
<dbReference type="Gramene" id="TVU18384">
    <property type="protein sequence ID" value="TVU18384"/>
    <property type="gene ID" value="EJB05_34479"/>
</dbReference>
<feature type="compositionally biased region" description="Basic and acidic residues" evidence="2">
    <location>
        <begin position="1"/>
        <end position="13"/>
    </location>
</feature>
<feature type="compositionally biased region" description="Polar residues" evidence="2">
    <location>
        <begin position="90"/>
        <end position="101"/>
    </location>
</feature>
<feature type="compositionally biased region" description="Basic residues" evidence="2">
    <location>
        <begin position="710"/>
        <end position="719"/>
    </location>
</feature>
<protein>
    <submittedName>
        <fullName evidence="3">Uncharacterized protein</fullName>
    </submittedName>
</protein>
<keyword evidence="1" id="KW-0175">Coiled coil</keyword>
<feature type="non-terminal residue" evidence="3">
    <location>
        <position position="1"/>
    </location>
</feature>
<feature type="region of interest" description="Disordered" evidence="2">
    <location>
        <begin position="702"/>
        <end position="753"/>
    </location>
</feature>
<sequence length="811" mass="86442">MPNDRRSSEENVRKKAKVHKSSSKNGSDKAVSEVRPQTTSAAAAPEPPSKAPVSSSKDSSTRPVSDKPAVSFRPPKVYNSMDVITGPKGGNQSSAKTSSVLKETPPKSLAVPAKSSSSFSADAGKFTASEKAKTQDKGAKAVAIAPSTAGAKDKIQDKDTEVGVIVPVAPGLKAKIQDKTQASGEAQIQDKAVGESAVSSCHLSLLNMSELRQMAANLGTLSDRSAVQLPLEPHVQPRDILSPSAGGDLFLHSVFEAMQEEFLPFDVNFDSVEAAEGSSLTCDEVPANTFVMSALAAEHFVAAANRIRLPQVEEELMSQGGDALYKSLLSSQVKTLAITHASLRQYRELSKMKSDRDTLRKDLAALETKVKEKDDALALSEKRLAELGSEKELLVKSAKEFEVKMASLDKQVEDLDASLAKAVKNNEDLIAKIDAADQELAGLVKAEELRLADICGQVRDILVSVGAAPDPLPEDASTEHYQGWLTANIPYVIEACRAFSKNAVQLAVRDVLHPLEAGGSDALAKAIDDSFFFAPTDSTPPALIGALVKFANNIDKSFWNRVLSIGQQPQSEDSSDISLSEFAIPKVSSDIVSKKCAAPESSSDISLSEFATLKASTDVVSGKCAAPESSSDVSLSEFATPEPSSYNLARREPPIEIFSSPSEIDLSSESDPLSLVEGGEGPLIFPPGSLVAIGRVYRPDDDVSEGHQVCAKRRSRGCRPRGGSSSSRGTTKKRSSGLRRRDPPVYVEDPSSPFDAASHVERMISSGVVDPVFQRPYSPSSGYDVNEFSVVCQMLLELGLIVKQEPDDGSP</sequence>
<evidence type="ECO:0000256" key="1">
    <source>
        <dbReference type="SAM" id="Coils"/>
    </source>
</evidence>